<name>A0ABT5VCE2_9BACI</name>
<protein>
    <submittedName>
        <fullName evidence="2">YlaH-like family protein</fullName>
    </submittedName>
</protein>
<keyword evidence="1" id="KW-0812">Transmembrane</keyword>
<feature type="transmembrane region" description="Helical" evidence="1">
    <location>
        <begin position="27"/>
        <end position="45"/>
    </location>
</feature>
<gene>
    <name evidence="2" type="ORF">N7Z68_06950</name>
</gene>
<evidence type="ECO:0000256" key="1">
    <source>
        <dbReference type="SAM" id="Phobius"/>
    </source>
</evidence>
<feature type="transmembrane region" description="Helical" evidence="1">
    <location>
        <begin position="52"/>
        <end position="72"/>
    </location>
</feature>
<keyword evidence="3" id="KW-1185">Reference proteome</keyword>
<comment type="caution">
    <text evidence="2">The sequence shown here is derived from an EMBL/GenBank/DDBJ whole genome shotgun (WGS) entry which is preliminary data.</text>
</comment>
<keyword evidence="1" id="KW-0472">Membrane</keyword>
<sequence>MEGRPEIDVESLSWLPRIVAENPDMGIWVYLGIVALSILVFNLGFARKLPVLKLVIVYIALFIGCIVMFFLALMGAPIVEVLLISTAVLGVYKLRMLQRKREEAEG</sequence>
<dbReference type="InterPro" id="IPR025620">
    <property type="entry name" value="YlaH"/>
</dbReference>
<dbReference type="RefSeq" id="WP_275117735.1">
    <property type="nucleotide sequence ID" value="NZ_JAOTPO010000003.1"/>
</dbReference>
<accession>A0ABT5VCE2</accession>
<dbReference type="EMBL" id="JAOTPO010000003">
    <property type="protein sequence ID" value="MDE5413119.1"/>
    <property type="molecule type" value="Genomic_DNA"/>
</dbReference>
<dbReference type="Proteomes" id="UP001148125">
    <property type="component" value="Unassembled WGS sequence"/>
</dbReference>
<evidence type="ECO:0000313" key="3">
    <source>
        <dbReference type="Proteomes" id="UP001148125"/>
    </source>
</evidence>
<evidence type="ECO:0000313" key="2">
    <source>
        <dbReference type="EMBL" id="MDE5413119.1"/>
    </source>
</evidence>
<keyword evidence="1" id="KW-1133">Transmembrane helix</keyword>
<proteinExistence type="predicted"/>
<organism evidence="2 3">
    <name type="scientific">Alkalihalobacterium chitinilyticum</name>
    <dbReference type="NCBI Taxonomy" id="2980103"/>
    <lineage>
        <taxon>Bacteria</taxon>
        <taxon>Bacillati</taxon>
        <taxon>Bacillota</taxon>
        <taxon>Bacilli</taxon>
        <taxon>Bacillales</taxon>
        <taxon>Bacillaceae</taxon>
        <taxon>Alkalihalobacterium</taxon>
    </lineage>
</organism>
<feature type="transmembrane region" description="Helical" evidence="1">
    <location>
        <begin position="78"/>
        <end position="94"/>
    </location>
</feature>
<dbReference type="Pfam" id="PF14036">
    <property type="entry name" value="YlaH"/>
    <property type="match status" value="1"/>
</dbReference>
<reference evidence="2" key="1">
    <citation type="submission" date="2024-05" db="EMBL/GenBank/DDBJ databases">
        <title>Alkalihalobacillus sp. strain MEB203 novel alkaliphilic bacterium from Lonar Lake, India.</title>
        <authorList>
            <person name="Joshi A."/>
            <person name="Thite S."/>
            <person name="Mengade P."/>
        </authorList>
    </citation>
    <scope>NUCLEOTIDE SEQUENCE</scope>
    <source>
        <strain evidence="2">MEB 203</strain>
    </source>
</reference>